<evidence type="ECO:0008006" key="3">
    <source>
        <dbReference type="Google" id="ProtNLM"/>
    </source>
</evidence>
<evidence type="ECO:0000313" key="2">
    <source>
        <dbReference type="EMBL" id="VYT65760.1"/>
    </source>
</evidence>
<feature type="transmembrane region" description="Helical" evidence="1">
    <location>
        <begin position="7"/>
        <end position="29"/>
    </location>
</feature>
<name>A0A6N2YJH0_ENTCA</name>
<keyword evidence="1" id="KW-0472">Membrane</keyword>
<sequence length="82" mass="9262">MKKFASGCFGISLFMTIVGLFLQTILIPIQDFDTISKEELKNIQLDLAINYPLGTGMLYIGLPLLVCSSGYLVFCYFRDRKN</sequence>
<accession>A0A6N2YJH0</accession>
<dbReference type="RefSeq" id="WP_270288135.1">
    <property type="nucleotide sequence ID" value="NZ_CACRTX010000002.1"/>
</dbReference>
<keyword evidence="1" id="KW-1133">Transmembrane helix</keyword>
<proteinExistence type="predicted"/>
<reference evidence="2" key="1">
    <citation type="submission" date="2019-11" db="EMBL/GenBank/DDBJ databases">
        <authorList>
            <person name="Feng L."/>
        </authorList>
    </citation>
    <scope>NUCLEOTIDE SEQUENCE</scope>
    <source>
        <strain evidence="2">ECasseliflavusLFYP2</strain>
    </source>
</reference>
<feature type="transmembrane region" description="Helical" evidence="1">
    <location>
        <begin position="49"/>
        <end position="77"/>
    </location>
</feature>
<dbReference type="AlphaFoldDB" id="A0A6N2YJH0"/>
<protein>
    <recommendedName>
        <fullName evidence="3">DUF3955 domain-containing protein</fullName>
    </recommendedName>
</protein>
<organism evidence="2">
    <name type="scientific">Enterococcus casseliflavus</name>
    <name type="common">Enterococcus flavescens</name>
    <dbReference type="NCBI Taxonomy" id="37734"/>
    <lineage>
        <taxon>Bacteria</taxon>
        <taxon>Bacillati</taxon>
        <taxon>Bacillota</taxon>
        <taxon>Bacilli</taxon>
        <taxon>Lactobacillales</taxon>
        <taxon>Enterococcaceae</taxon>
        <taxon>Enterococcus</taxon>
    </lineage>
</organism>
<evidence type="ECO:0000256" key="1">
    <source>
        <dbReference type="SAM" id="Phobius"/>
    </source>
</evidence>
<gene>
    <name evidence="2" type="ORF">ECLFYP2_01286</name>
</gene>
<keyword evidence="1" id="KW-0812">Transmembrane</keyword>
<dbReference type="EMBL" id="CACRTX010000002">
    <property type="protein sequence ID" value="VYT65760.1"/>
    <property type="molecule type" value="Genomic_DNA"/>
</dbReference>